<organism evidence="15 16">
    <name type="scientific">Lacimicrobium alkaliphilum</name>
    <dbReference type="NCBI Taxonomy" id="1526571"/>
    <lineage>
        <taxon>Bacteria</taxon>
        <taxon>Pseudomonadati</taxon>
        <taxon>Pseudomonadota</taxon>
        <taxon>Gammaproteobacteria</taxon>
        <taxon>Alteromonadales</taxon>
        <taxon>Alteromonadaceae</taxon>
        <taxon>Lacimicrobium</taxon>
    </lineage>
</organism>
<feature type="transmembrane region" description="Helical" evidence="14">
    <location>
        <begin position="296"/>
        <end position="322"/>
    </location>
</feature>
<comment type="catalytic activity">
    <reaction evidence="12">
        <text>L-proline(in) + Na(+)(in) = L-proline(out) + Na(+)(out)</text>
        <dbReference type="Rhea" id="RHEA:28967"/>
        <dbReference type="ChEBI" id="CHEBI:29101"/>
        <dbReference type="ChEBI" id="CHEBI:60039"/>
    </reaction>
</comment>
<sequence length="597" mass="66438">MNLSSIDLAVIAGYLLGTLALGLYISRLASKDMGAYFLAGKKIPWWALGVSNASGMFDIAGTMWLVSMCFVYGLKSAWLPWVWPIFNQIFLMVYLSIWLRRSNVMTGAEWLQTRFGTGKGAELCQLVVVIFALVSAIGFIAYAFKGIGKFAAIFFPWEISPDLYALMIFTVTTLYVIKGGMYSVVFTEVLQFVIMTIAALAVGVIAINLVTPEQITHATPPGWDQLFFGWQLDLNWQGLIDSVNTKIQQDGFELFGLMVMMMLFKGVLFSMAGPVPNYDMQRILATRSPKEAAKMSGLVSLVMFFPRYMMVAGLSVLALVYMGPEIHAQGEGFDFEQILPYAINNFVPVGLTGLLIAGLLAAFMSTLAAALNAAPVYFVNDIYKKYFRPDADKRTYVRVSYLVSLLLVLIGVGLGLMLSTINEIMQWIFGALFGGYAAANLLKWHWWRFNAYGYFWGMMAGLISSLILPLLLPGVHPLFAFPILLLLSLFGSVAGTLMTAPESPEVLCRFYAQVRPWGFWGPVRQKVLAESPQLAEDIHGARDLVNVAIGIIWQLSLVIMPIYLVIQQWYGVLSAFVVAALTSWILKKNWFDKLKEE</sequence>
<feature type="transmembrane region" description="Helical" evidence="14">
    <location>
        <begin position="120"/>
        <end position="144"/>
    </location>
</feature>
<evidence type="ECO:0000256" key="12">
    <source>
        <dbReference type="ARBA" id="ARBA00033708"/>
    </source>
</evidence>
<feature type="transmembrane region" description="Helical" evidence="14">
    <location>
        <begin position="544"/>
        <end position="563"/>
    </location>
</feature>
<feature type="transmembrane region" description="Helical" evidence="14">
    <location>
        <begin position="424"/>
        <end position="442"/>
    </location>
</feature>
<dbReference type="RefSeq" id="WP_099035385.1">
    <property type="nucleotide sequence ID" value="NZ_BMGJ01000011.1"/>
</dbReference>
<feature type="transmembrane region" description="Helical" evidence="14">
    <location>
        <begin position="78"/>
        <end position="99"/>
    </location>
</feature>
<feature type="transmembrane region" description="Helical" evidence="14">
    <location>
        <begin position="478"/>
        <end position="500"/>
    </location>
</feature>
<evidence type="ECO:0000313" key="16">
    <source>
        <dbReference type="Proteomes" id="UP000614272"/>
    </source>
</evidence>
<feature type="transmembrane region" description="Helical" evidence="14">
    <location>
        <begin position="569"/>
        <end position="586"/>
    </location>
</feature>
<reference evidence="16" key="1">
    <citation type="journal article" date="2019" name="Int. J. Syst. Evol. Microbiol.">
        <title>The Global Catalogue of Microorganisms (GCM) 10K type strain sequencing project: providing services to taxonomists for standard genome sequencing and annotation.</title>
        <authorList>
            <consortium name="The Broad Institute Genomics Platform"/>
            <consortium name="The Broad Institute Genome Sequencing Center for Infectious Disease"/>
            <person name="Wu L."/>
            <person name="Ma J."/>
        </authorList>
    </citation>
    <scope>NUCLEOTIDE SEQUENCE [LARGE SCALE GENOMIC DNA]</scope>
    <source>
        <strain evidence="16">CGMCC 1.12923</strain>
    </source>
</reference>
<evidence type="ECO:0000256" key="13">
    <source>
        <dbReference type="RuleBase" id="RU362091"/>
    </source>
</evidence>
<keyword evidence="7 14" id="KW-1133">Transmembrane helix</keyword>
<keyword evidence="16" id="KW-1185">Reference proteome</keyword>
<comment type="similarity">
    <text evidence="2 13">Belongs to the sodium:solute symporter (SSF) (TC 2.A.21) family.</text>
</comment>
<dbReference type="EMBL" id="BMGJ01000011">
    <property type="protein sequence ID" value="GGD70770.1"/>
    <property type="molecule type" value="Genomic_DNA"/>
</dbReference>
<dbReference type="PANTHER" id="PTHR48086">
    <property type="entry name" value="SODIUM/PROLINE SYMPORTER-RELATED"/>
    <property type="match status" value="1"/>
</dbReference>
<feature type="transmembrane region" description="Helical" evidence="14">
    <location>
        <begin position="6"/>
        <end position="25"/>
    </location>
</feature>
<evidence type="ECO:0000256" key="11">
    <source>
        <dbReference type="ARBA" id="ARBA00023201"/>
    </source>
</evidence>
<dbReference type="CDD" id="cd11477">
    <property type="entry name" value="SLC5sbd_u1"/>
    <property type="match status" value="1"/>
</dbReference>
<keyword evidence="9" id="KW-0406">Ion transport</keyword>
<proteinExistence type="inferred from homology"/>
<protein>
    <submittedName>
        <fullName evidence="15">Sodium:solute symporter</fullName>
    </submittedName>
</protein>
<dbReference type="PANTHER" id="PTHR48086:SF3">
    <property type="entry name" value="SODIUM_PROLINE SYMPORTER"/>
    <property type="match status" value="1"/>
</dbReference>
<keyword evidence="8" id="KW-0915">Sodium</keyword>
<evidence type="ECO:0000256" key="4">
    <source>
        <dbReference type="ARBA" id="ARBA00022475"/>
    </source>
</evidence>
<dbReference type="PROSITE" id="PS50283">
    <property type="entry name" value="NA_SOLUT_SYMP_3"/>
    <property type="match status" value="1"/>
</dbReference>
<feature type="transmembrane region" description="Helical" evidence="14">
    <location>
        <begin position="164"/>
        <end position="185"/>
    </location>
</feature>
<name>A0ABQ1RJZ8_9ALTE</name>
<keyword evidence="11" id="KW-0739">Sodium transport</keyword>
<dbReference type="Gene3D" id="1.20.1730.10">
    <property type="entry name" value="Sodium/glucose cotransporter"/>
    <property type="match status" value="1"/>
</dbReference>
<feature type="transmembrane region" description="Helical" evidence="14">
    <location>
        <begin position="454"/>
        <end position="472"/>
    </location>
</feature>
<dbReference type="InterPro" id="IPR001734">
    <property type="entry name" value="Na/solute_symporter"/>
</dbReference>
<evidence type="ECO:0000256" key="5">
    <source>
        <dbReference type="ARBA" id="ARBA00022692"/>
    </source>
</evidence>
<dbReference type="Pfam" id="PF00474">
    <property type="entry name" value="SSF"/>
    <property type="match status" value="1"/>
</dbReference>
<keyword evidence="6" id="KW-0769">Symport</keyword>
<feature type="transmembrane region" description="Helical" evidence="14">
    <location>
        <begin position="254"/>
        <end position="275"/>
    </location>
</feature>
<feature type="transmembrane region" description="Helical" evidence="14">
    <location>
        <begin position="45"/>
        <end position="66"/>
    </location>
</feature>
<evidence type="ECO:0000256" key="8">
    <source>
        <dbReference type="ARBA" id="ARBA00023053"/>
    </source>
</evidence>
<dbReference type="InterPro" id="IPR038377">
    <property type="entry name" value="Na/Glc_symporter_sf"/>
</dbReference>
<evidence type="ECO:0000256" key="7">
    <source>
        <dbReference type="ARBA" id="ARBA00022989"/>
    </source>
</evidence>
<evidence type="ECO:0000256" key="6">
    <source>
        <dbReference type="ARBA" id="ARBA00022847"/>
    </source>
</evidence>
<keyword evidence="5 14" id="KW-0812">Transmembrane</keyword>
<evidence type="ECO:0000256" key="14">
    <source>
        <dbReference type="SAM" id="Phobius"/>
    </source>
</evidence>
<comment type="subcellular location">
    <subcellularLocation>
        <location evidence="1">Cell membrane</location>
        <topology evidence="1">Multi-pass membrane protein</topology>
    </subcellularLocation>
</comment>
<dbReference type="InterPro" id="IPR050277">
    <property type="entry name" value="Sodium:Solute_Symporter"/>
</dbReference>
<keyword evidence="3" id="KW-0813">Transport</keyword>
<evidence type="ECO:0000256" key="10">
    <source>
        <dbReference type="ARBA" id="ARBA00023136"/>
    </source>
</evidence>
<evidence type="ECO:0000256" key="1">
    <source>
        <dbReference type="ARBA" id="ARBA00004651"/>
    </source>
</evidence>
<dbReference type="Proteomes" id="UP000614272">
    <property type="component" value="Unassembled WGS sequence"/>
</dbReference>
<comment type="caution">
    <text evidence="15">The sequence shown here is derived from an EMBL/GenBank/DDBJ whole genome shotgun (WGS) entry which is preliminary data.</text>
</comment>
<evidence type="ECO:0000256" key="9">
    <source>
        <dbReference type="ARBA" id="ARBA00023065"/>
    </source>
</evidence>
<accession>A0ABQ1RJZ8</accession>
<keyword evidence="10 14" id="KW-0472">Membrane</keyword>
<feature type="transmembrane region" description="Helical" evidence="14">
    <location>
        <begin position="192"/>
        <end position="211"/>
    </location>
</feature>
<feature type="transmembrane region" description="Helical" evidence="14">
    <location>
        <begin position="354"/>
        <end position="378"/>
    </location>
</feature>
<gene>
    <name evidence="15" type="ORF">GCM10011357_27310</name>
</gene>
<evidence type="ECO:0000313" key="15">
    <source>
        <dbReference type="EMBL" id="GGD70770.1"/>
    </source>
</evidence>
<keyword evidence="4" id="KW-1003">Cell membrane</keyword>
<evidence type="ECO:0000256" key="3">
    <source>
        <dbReference type="ARBA" id="ARBA00022448"/>
    </source>
</evidence>
<feature type="transmembrane region" description="Helical" evidence="14">
    <location>
        <begin position="399"/>
        <end position="418"/>
    </location>
</feature>
<evidence type="ECO:0000256" key="2">
    <source>
        <dbReference type="ARBA" id="ARBA00006434"/>
    </source>
</evidence>